<dbReference type="OrthoDB" id="2221701at2"/>
<proteinExistence type="predicted"/>
<evidence type="ECO:0000313" key="2">
    <source>
        <dbReference type="EMBL" id="MTV73527.1"/>
    </source>
</evidence>
<reference evidence="6 7" key="1">
    <citation type="submission" date="2019-07" db="EMBL/GenBank/DDBJ databases">
        <authorList>
            <person name="Mohale T."/>
        </authorList>
    </citation>
    <scope>NUCLEOTIDE SEQUENCE [LARGE SCALE GENOMIC DNA]</scope>
    <source>
        <strain evidence="6 7">NTPn 189</strain>
    </source>
</reference>
<evidence type="ECO:0000313" key="11">
    <source>
        <dbReference type="Proteomes" id="UP000490982"/>
    </source>
</evidence>
<evidence type="ECO:0000313" key="1">
    <source>
        <dbReference type="EMBL" id="MTV42511.1"/>
    </source>
</evidence>
<evidence type="ECO:0000313" key="3">
    <source>
        <dbReference type="EMBL" id="MTV76780.1"/>
    </source>
</evidence>
<name>A0A558SGK8_STREE</name>
<dbReference type="AlphaFoldDB" id="A0A558SGK8"/>
<dbReference type="Proteomes" id="UP000729182">
    <property type="component" value="Unassembled WGS sequence"/>
</dbReference>
<reference evidence="8 9" key="2">
    <citation type="submission" date="2019-11" db="EMBL/GenBank/DDBJ databases">
        <title>Growth characteristics of pneumococcus vary with the chemical composition of the capsule and with environmental conditions.</title>
        <authorList>
            <person name="Tothpal A."/>
            <person name="Desobry K."/>
            <person name="Joshi S."/>
            <person name="Wyllie A.L."/>
            <person name="Weinberger D.M."/>
        </authorList>
    </citation>
    <scope>NUCLEOTIDE SEQUENCE [LARGE SCALE GENOMIC DNA]</scope>
    <source>
        <strain evidence="8">pnumococcus09N</strain>
        <strain evidence="1">Pnumococcus09N</strain>
        <strain evidence="3">Pnumococcus10A</strain>
        <strain evidence="2">Pnumococcus19F</strain>
        <strain evidence="10">pnumococcus19F</strain>
        <strain evidence="11">pnumococcus23A</strain>
        <strain evidence="5">Pnumococcus23A</strain>
        <strain evidence="4">Pnumococcus35B</strain>
        <strain evidence="9">pnumococcus35B</strain>
    </source>
</reference>
<protein>
    <submittedName>
        <fullName evidence="5">Uncharacterized protein</fullName>
    </submittedName>
</protein>
<evidence type="ECO:0000313" key="5">
    <source>
        <dbReference type="EMBL" id="MTW24547.1"/>
    </source>
</evidence>
<evidence type="ECO:0000313" key="9">
    <source>
        <dbReference type="Proteomes" id="UP000469505"/>
    </source>
</evidence>
<dbReference type="EMBL" id="WNHQ01000445">
    <property type="protein sequence ID" value="MTV73527.1"/>
    <property type="molecule type" value="Genomic_DNA"/>
</dbReference>
<dbReference type="EMBL" id="WNHU01000007">
    <property type="protein sequence ID" value="MTV42511.1"/>
    <property type="molecule type" value="Genomic_DNA"/>
</dbReference>
<dbReference type="EMBL" id="WNHX01000015">
    <property type="protein sequence ID" value="MTV86842.1"/>
    <property type="molecule type" value="Genomic_DNA"/>
</dbReference>
<sequence length="38" mass="4332">MLIYLLIYETVALVGMDSGISIKHILQKMKNKKLSQNP</sequence>
<dbReference type="EMBL" id="WNHS01000023">
    <property type="protein sequence ID" value="MTW24547.1"/>
    <property type="molecule type" value="Genomic_DNA"/>
</dbReference>
<organism evidence="5 11">
    <name type="scientific">Streptococcus pneumoniae</name>
    <dbReference type="NCBI Taxonomy" id="1313"/>
    <lineage>
        <taxon>Bacteria</taxon>
        <taxon>Bacillati</taxon>
        <taxon>Bacillota</taxon>
        <taxon>Bacilli</taxon>
        <taxon>Lactobacillales</taxon>
        <taxon>Streptococcaceae</taxon>
        <taxon>Streptococcus</taxon>
    </lineage>
</organism>
<dbReference type="EMBL" id="VMVH01000044">
    <property type="protein sequence ID" value="TVW27455.1"/>
    <property type="molecule type" value="Genomic_DNA"/>
</dbReference>
<accession>A0A558SGK8</accession>
<evidence type="ECO:0000313" key="7">
    <source>
        <dbReference type="Proteomes" id="UP000318940"/>
    </source>
</evidence>
<gene>
    <name evidence="6" type="ORF">AZK02_04460</name>
    <name evidence="3" type="ORF">GM535_05640</name>
    <name evidence="5" type="ORF">GM537_06760</name>
    <name evidence="2" type="ORF">GM540_05900</name>
    <name evidence="4" type="ORF">GM543_04810</name>
    <name evidence="1" type="ORF">GM545_02390</name>
</gene>
<dbReference type="Proteomes" id="UP000318940">
    <property type="component" value="Unassembled WGS sequence"/>
</dbReference>
<dbReference type="EMBL" id="WNHN01000017">
    <property type="protein sequence ID" value="MTV76780.1"/>
    <property type="molecule type" value="Genomic_DNA"/>
</dbReference>
<dbReference type="Proteomes" id="UP000490982">
    <property type="component" value="Unassembled WGS sequence"/>
</dbReference>
<evidence type="ECO:0000313" key="6">
    <source>
        <dbReference type="EMBL" id="TVW27455.1"/>
    </source>
</evidence>
<dbReference type="Proteomes" id="UP000467349">
    <property type="component" value="Unassembled WGS sequence"/>
</dbReference>
<evidence type="ECO:0000313" key="10">
    <source>
        <dbReference type="Proteomes" id="UP000483094"/>
    </source>
</evidence>
<dbReference type="Proteomes" id="UP000469505">
    <property type="component" value="Unassembled WGS sequence"/>
</dbReference>
<comment type="caution">
    <text evidence="5">The sequence shown here is derived from an EMBL/GenBank/DDBJ whole genome shotgun (WGS) entry which is preliminary data.</text>
</comment>
<evidence type="ECO:0000313" key="4">
    <source>
        <dbReference type="EMBL" id="MTV86842.1"/>
    </source>
</evidence>
<evidence type="ECO:0000313" key="8">
    <source>
        <dbReference type="Proteomes" id="UP000467349"/>
    </source>
</evidence>
<dbReference type="Proteomes" id="UP000483094">
    <property type="component" value="Unassembled WGS sequence"/>
</dbReference>